<proteinExistence type="inferred from homology"/>
<dbReference type="GO" id="GO:0009279">
    <property type="term" value="C:cell outer membrane"/>
    <property type="evidence" value="ECO:0007669"/>
    <property type="project" value="UniProtKB-SubCell"/>
</dbReference>
<dbReference type="SUPFAM" id="SSF56935">
    <property type="entry name" value="Porins"/>
    <property type="match status" value="1"/>
</dbReference>
<keyword evidence="3 7" id="KW-1134">Transmembrane beta strand</keyword>
<dbReference type="InterPro" id="IPR012910">
    <property type="entry name" value="Plug_dom"/>
</dbReference>
<keyword evidence="10" id="KW-1185">Reference proteome</keyword>
<dbReference type="NCBIfam" id="TIGR04056">
    <property type="entry name" value="OMP_RagA_SusC"/>
    <property type="match status" value="1"/>
</dbReference>
<dbReference type="Pfam" id="PF07715">
    <property type="entry name" value="Plug"/>
    <property type="match status" value="1"/>
</dbReference>
<keyword evidence="2 7" id="KW-0813">Transport</keyword>
<dbReference type="InterPro" id="IPR023996">
    <property type="entry name" value="TonB-dep_OMP_SusC/RagA"/>
</dbReference>
<comment type="similarity">
    <text evidence="7">Belongs to the TonB-dependent receptor family.</text>
</comment>
<evidence type="ECO:0000256" key="7">
    <source>
        <dbReference type="PROSITE-ProRule" id="PRU01360"/>
    </source>
</evidence>
<comment type="caution">
    <text evidence="9">The sequence shown here is derived from an EMBL/GenBank/DDBJ whole genome shotgun (WGS) entry which is preliminary data.</text>
</comment>
<dbReference type="InterPro" id="IPR037066">
    <property type="entry name" value="Plug_dom_sf"/>
</dbReference>
<dbReference type="InterPro" id="IPR036942">
    <property type="entry name" value="Beta-barrel_TonB_sf"/>
</dbReference>
<dbReference type="PROSITE" id="PS52016">
    <property type="entry name" value="TONB_DEPENDENT_REC_3"/>
    <property type="match status" value="1"/>
</dbReference>
<dbReference type="InterPro" id="IPR008969">
    <property type="entry name" value="CarboxyPept-like_regulatory"/>
</dbReference>
<evidence type="ECO:0000313" key="10">
    <source>
        <dbReference type="Proteomes" id="UP000278351"/>
    </source>
</evidence>
<dbReference type="InterPro" id="IPR039426">
    <property type="entry name" value="TonB-dep_rcpt-like"/>
</dbReference>
<dbReference type="Proteomes" id="UP000278351">
    <property type="component" value="Unassembled WGS sequence"/>
</dbReference>
<evidence type="ECO:0000256" key="5">
    <source>
        <dbReference type="ARBA" id="ARBA00023136"/>
    </source>
</evidence>
<evidence type="ECO:0000256" key="4">
    <source>
        <dbReference type="ARBA" id="ARBA00022692"/>
    </source>
</evidence>
<name>A0A3N4PQV4_9BACT</name>
<sequence length="1157" mass="126715">MAASGTGQDLRKPVSIELKNASLKTALRKIESLGRLSFTYKTADIAAYDNITYQATDKPLALILDDLLRSTGLRYEQVEANIIIKKQAPAGTPAAADDKTATQPAAVYDGGIKGVVKDQTGAPVPFATITVVGTTRGTVANANGEFTITGLKAGAYQLQASAMGFSAMQQNVTVQDNANATLNFQLSLGDTNLSEVVVTALGINRNQRSLGYATQQVDGDNLTLTKEQNVLGSLAGKVAGVQVTGSSGSSMGGTQKIKIRGVNSISGADQPLIVIDGTPISNANFAASDRADYGNIGQDVNPEDIETINVLKGPAASALYGIRGQYGVIMITTKKGKRGAKKVDVQLNSAYSIEKAANFMELQNLYGAGSTQTWRTLANGQKFVQLDYDESWGPKMDGTPVRQVFSFYPQDPEYGKETPFVPHPSNIEDFYETGHTFNNGINVSGGSESASFRVSYNNTNISGVEPNTWLKRNNLGINASLDLTPKWTVSTNINYANNSAQRPSQGSEWGARYLVQWFQRNLDMKRMKDYRYADGTVKHWNLDPPATGSSGVLTDFGALYWDNPYFDAFENTSNDSRDRFFGDLGLTWKVTPELKISGFVRGDMYTQNIESRIAYGSRRVAQYATGKYQNRELNYEFLAQYTKNWDDFSFNANLGGNIYSRRYSYVTGTTQGGLSSPGYYSLDASVDRPLSSSYLLRKQIRSGYGMASLGYKNTYFADVSLRNDNSSALPANNNSYWYPSISGSFIFSEVMKWKPLSYGKLRLSYAQAGSDLGVYETSLNYGQGNYYKDGPNPTINTLYILDDLVNENIKPSFAHSYEAGIDLKFLDGRLGAEFTYYVQKNKNQIIPLGLSGTSGFARTTINAGLIENKGFEVTLTATPVRSQFFTWNTIFNLNRNRSMVVELGPGQDVYPLYSTTYSQVTSYLNAYKGQPFGSLIGKAYQRDSATGQILLGANNQPLYTSETHNFGSVLPDVTGGFQNMFQIWKFDLGVMIDYQIGGQFFSRSAMLAAKTGMAAETAAFNDKGKNVRDPLADGGGVKVSGISSVTKQPVTAYVDARTYYRTTLGTHVYEEWLYGADYIKLREIRLGYTLDKAALGRLPFSKINIALIARNPVMIWQKAPKGLDPTELSTGAQAISWYESGQSNTVRSFGANLTVNF</sequence>
<organism evidence="9 10">
    <name type="scientific">Chitinophaga lutea</name>
    <dbReference type="NCBI Taxonomy" id="2488634"/>
    <lineage>
        <taxon>Bacteria</taxon>
        <taxon>Pseudomonadati</taxon>
        <taxon>Bacteroidota</taxon>
        <taxon>Chitinophagia</taxon>
        <taxon>Chitinophagales</taxon>
        <taxon>Chitinophagaceae</taxon>
        <taxon>Chitinophaga</taxon>
    </lineage>
</organism>
<gene>
    <name evidence="9" type="ORF">EGT74_19105</name>
</gene>
<dbReference type="InterPro" id="IPR023997">
    <property type="entry name" value="TonB-dep_OMP_SusC/RagA_CS"/>
</dbReference>
<dbReference type="Gene3D" id="2.40.170.20">
    <property type="entry name" value="TonB-dependent receptor, beta-barrel domain"/>
    <property type="match status" value="1"/>
</dbReference>
<dbReference type="Gene3D" id="2.60.40.1120">
    <property type="entry name" value="Carboxypeptidase-like, regulatory domain"/>
    <property type="match status" value="1"/>
</dbReference>
<comment type="subcellular location">
    <subcellularLocation>
        <location evidence="1 7">Cell outer membrane</location>
        <topology evidence="1 7">Multi-pass membrane protein</topology>
    </subcellularLocation>
</comment>
<dbReference type="AlphaFoldDB" id="A0A3N4PQV4"/>
<evidence type="ECO:0000256" key="6">
    <source>
        <dbReference type="ARBA" id="ARBA00023237"/>
    </source>
</evidence>
<evidence type="ECO:0000313" key="9">
    <source>
        <dbReference type="EMBL" id="RPE09119.1"/>
    </source>
</evidence>
<keyword evidence="4 7" id="KW-0812">Transmembrane</keyword>
<accession>A0A3N4PQV4</accession>
<evidence type="ECO:0000256" key="2">
    <source>
        <dbReference type="ARBA" id="ARBA00022448"/>
    </source>
</evidence>
<dbReference type="SUPFAM" id="SSF49464">
    <property type="entry name" value="Carboxypeptidase regulatory domain-like"/>
    <property type="match status" value="1"/>
</dbReference>
<keyword evidence="5 7" id="KW-0472">Membrane</keyword>
<keyword evidence="6 7" id="KW-0998">Cell outer membrane</keyword>
<evidence type="ECO:0000256" key="1">
    <source>
        <dbReference type="ARBA" id="ARBA00004571"/>
    </source>
</evidence>
<dbReference type="EMBL" id="RPDH01000002">
    <property type="protein sequence ID" value="RPE09119.1"/>
    <property type="molecule type" value="Genomic_DNA"/>
</dbReference>
<dbReference type="OrthoDB" id="9768177at2"/>
<reference evidence="9 10" key="1">
    <citation type="submission" date="2018-11" db="EMBL/GenBank/DDBJ databases">
        <title>Chitinophaga lutea sp.nov., isolate from arsenic contaminated soil.</title>
        <authorList>
            <person name="Zong Y."/>
        </authorList>
    </citation>
    <scope>NUCLEOTIDE SEQUENCE [LARGE SCALE GENOMIC DNA]</scope>
    <source>
        <strain evidence="9 10">ZY74</strain>
    </source>
</reference>
<protein>
    <submittedName>
        <fullName evidence="9">SusC/RagA family TonB-linked outer membrane protein</fullName>
    </submittedName>
</protein>
<dbReference type="Gene3D" id="2.170.130.10">
    <property type="entry name" value="TonB-dependent receptor, plug domain"/>
    <property type="match status" value="1"/>
</dbReference>
<dbReference type="NCBIfam" id="TIGR04057">
    <property type="entry name" value="SusC_RagA_signa"/>
    <property type="match status" value="1"/>
</dbReference>
<dbReference type="Pfam" id="PF13715">
    <property type="entry name" value="CarbopepD_reg_2"/>
    <property type="match status" value="1"/>
</dbReference>
<evidence type="ECO:0000256" key="3">
    <source>
        <dbReference type="ARBA" id="ARBA00022452"/>
    </source>
</evidence>
<evidence type="ECO:0000259" key="8">
    <source>
        <dbReference type="Pfam" id="PF07715"/>
    </source>
</evidence>
<feature type="domain" description="TonB-dependent receptor plug" evidence="8">
    <location>
        <begin position="207"/>
        <end position="328"/>
    </location>
</feature>